<feature type="domain" description="Type I restriction modification DNA specificity" evidence="5">
    <location>
        <begin position="72"/>
        <end position="184"/>
    </location>
</feature>
<dbReference type="CDD" id="cd16961">
    <property type="entry name" value="RMtype1_S_TRD-CR_like"/>
    <property type="match status" value="1"/>
</dbReference>
<dbReference type="GO" id="GO:0003677">
    <property type="term" value="F:DNA binding"/>
    <property type="evidence" value="ECO:0007669"/>
    <property type="project" value="UniProtKB-KW"/>
</dbReference>
<dbReference type="GO" id="GO:0004519">
    <property type="term" value="F:endonuclease activity"/>
    <property type="evidence" value="ECO:0007669"/>
    <property type="project" value="UniProtKB-KW"/>
</dbReference>
<dbReference type="EMBL" id="PEWN01000106">
    <property type="protein sequence ID" value="PIU51056.1"/>
    <property type="molecule type" value="Genomic_DNA"/>
</dbReference>
<evidence type="ECO:0000256" key="4">
    <source>
        <dbReference type="SAM" id="MobiDB-lite"/>
    </source>
</evidence>
<evidence type="ECO:0000256" key="1">
    <source>
        <dbReference type="ARBA" id="ARBA00010923"/>
    </source>
</evidence>
<dbReference type="Proteomes" id="UP000229227">
    <property type="component" value="Unassembled WGS sequence"/>
</dbReference>
<organism evidence="6 7">
    <name type="scientific">Candidatus Desantisbacteria bacterium CG07_land_8_20_14_0_80_39_15</name>
    <dbReference type="NCBI Taxonomy" id="1974549"/>
    <lineage>
        <taxon>Bacteria</taxon>
        <taxon>Candidatus Desantisiibacteriota</taxon>
    </lineage>
</organism>
<keyword evidence="3" id="KW-0238">DNA-binding</keyword>
<evidence type="ECO:0000256" key="2">
    <source>
        <dbReference type="ARBA" id="ARBA00022747"/>
    </source>
</evidence>
<protein>
    <submittedName>
        <fullName evidence="6">Restriction endonuclease subunit S</fullName>
    </submittedName>
</protein>
<dbReference type="Gene3D" id="3.90.220.20">
    <property type="entry name" value="DNA methylase specificity domains"/>
    <property type="match status" value="2"/>
</dbReference>
<dbReference type="AlphaFoldDB" id="A0A2M6ZFB2"/>
<dbReference type="SUPFAM" id="SSF116734">
    <property type="entry name" value="DNA methylase specificity domain"/>
    <property type="match status" value="2"/>
</dbReference>
<comment type="similarity">
    <text evidence="1">Belongs to the type-I restriction system S methylase family.</text>
</comment>
<dbReference type="InterPro" id="IPR000055">
    <property type="entry name" value="Restrct_endonuc_typeI_TRD"/>
</dbReference>
<keyword evidence="6" id="KW-0540">Nuclease</keyword>
<accession>A0A2M6ZFB2</accession>
<gene>
    <name evidence="6" type="ORF">COS91_06650</name>
</gene>
<dbReference type="Pfam" id="PF01420">
    <property type="entry name" value="Methylase_S"/>
    <property type="match status" value="1"/>
</dbReference>
<evidence type="ECO:0000256" key="3">
    <source>
        <dbReference type="ARBA" id="ARBA00023125"/>
    </source>
</evidence>
<keyword evidence="6" id="KW-0378">Hydrolase</keyword>
<dbReference type="InterPro" id="IPR051212">
    <property type="entry name" value="Type-I_RE_S_subunit"/>
</dbReference>
<name>A0A2M6ZFB2_9BACT</name>
<dbReference type="InterPro" id="IPR044946">
    <property type="entry name" value="Restrct_endonuc_typeI_TRD_sf"/>
</dbReference>
<proteinExistence type="inferred from homology"/>
<evidence type="ECO:0000313" key="7">
    <source>
        <dbReference type="Proteomes" id="UP000229227"/>
    </source>
</evidence>
<comment type="caution">
    <text evidence="6">The sequence shown here is derived from an EMBL/GenBank/DDBJ whole genome shotgun (WGS) entry which is preliminary data.</text>
</comment>
<keyword evidence="6" id="KW-0255">Endonuclease</keyword>
<feature type="region of interest" description="Disordered" evidence="4">
    <location>
        <begin position="435"/>
        <end position="463"/>
    </location>
</feature>
<dbReference type="GO" id="GO:0009307">
    <property type="term" value="P:DNA restriction-modification system"/>
    <property type="evidence" value="ECO:0007669"/>
    <property type="project" value="UniProtKB-KW"/>
</dbReference>
<evidence type="ECO:0000313" key="6">
    <source>
        <dbReference type="EMBL" id="PIU51056.1"/>
    </source>
</evidence>
<evidence type="ECO:0000259" key="5">
    <source>
        <dbReference type="Pfam" id="PF01420"/>
    </source>
</evidence>
<dbReference type="PANTHER" id="PTHR43140">
    <property type="entry name" value="TYPE-1 RESTRICTION ENZYME ECOKI SPECIFICITY PROTEIN"/>
    <property type="match status" value="1"/>
</dbReference>
<reference evidence="7" key="1">
    <citation type="submission" date="2017-09" db="EMBL/GenBank/DDBJ databases">
        <title>Depth-based differentiation of microbial function through sediment-hosted aquifers and enrichment of novel symbionts in the deep terrestrial subsurface.</title>
        <authorList>
            <person name="Probst A.J."/>
            <person name="Ladd B."/>
            <person name="Jarett J.K."/>
            <person name="Geller-Mcgrath D.E."/>
            <person name="Sieber C.M.K."/>
            <person name="Emerson J.B."/>
            <person name="Anantharaman K."/>
            <person name="Thomas B.C."/>
            <person name="Malmstrom R."/>
            <person name="Stieglmeier M."/>
            <person name="Klingl A."/>
            <person name="Woyke T."/>
            <person name="Ryan C.M."/>
            <person name="Banfield J.F."/>
        </authorList>
    </citation>
    <scope>NUCLEOTIDE SEQUENCE [LARGE SCALE GENOMIC DNA]</scope>
</reference>
<dbReference type="PANTHER" id="PTHR43140:SF1">
    <property type="entry name" value="TYPE I RESTRICTION ENZYME ECOKI SPECIFICITY SUBUNIT"/>
    <property type="match status" value="1"/>
</dbReference>
<sequence>MIGNLKSYSKYKESGVPWLGEVPAHWDVLPNRTLFVEVKERGHIDEQLLSVTISQGVIRQSDLLTNSSKKDSSNEDKTKYKIVNPGDIAYNKMRAWQGAVGVSQYRGIVSPAYIVVRPRDKQNAMYFHYLLRTPVFAKESERWSYGITSDQWSLRSEHFKMIYCSVPSESEQSIIVEFLDNIDFRIRRYIRAKQKVIKLLNEQKQAIINKAVARGIDPNVRLKPSGVDWLGDIPEHWNLRRLKFLVDNVNKQTSSKMDEEIYIALDQIESWTGKISFPEAEVIFESQVKRFRAGDILFCKLIPYLAKVTRSKQNGVCVGELLVLRSQRADLLPEFIEQKLRSVQIINIVNSSTFGAKMPRADWSFIGNLLIAYPDSTQEQKTILDFIDKNTQRLSLAIEQIQEEINLFIEYQTRIISDVVTGKVDVRGIQLPEVEDIGEPESQDEQEILGEVEDSEEVMNADE</sequence>
<keyword evidence="2" id="KW-0680">Restriction system</keyword>